<dbReference type="Proteomes" id="UP000027037">
    <property type="component" value="Unassembled WGS sequence"/>
</dbReference>
<dbReference type="OrthoDB" id="7620231at2"/>
<proteinExistence type="predicted"/>
<comment type="caution">
    <text evidence="1">The sequence shown here is derived from an EMBL/GenBank/DDBJ whole genome shotgun (WGS) entry which is preliminary data.</text>
</comment>
<sequence>MSKTAEFLSCGLERARGAVVSVVGMADLQTGARDLTHGLLARANGRLRQVEAIVRRLIFLMALSVQLAPTAPRKRGEAGEPGLPAGLPEGTELAIFPRAYQHRLQLLPPRTPFAVTGQGWDSFGAVSVQSEDRSRAKPDPRRLIARIVAVQRVLAAPEAHAKRLARSLKRLQAKGEPKPMIGPVESAFRLSPELGAIASLLPGMIRAGLESWESSG</sequence>
<accession>A0A062UBM9</accession>
<organism evidence="1 2">
    <name type="scientific">Hyphomonas beringensis</name>
    <dbReference type="NCBI Taxonomy" id="1280946"/>
    <lineage>
        <taxon>Bacteria</taxon>
        <taxon>Pseudomonadati</taxon>
        <taxon>Pseudomonadota</taxon>
        <taxon>Alphaproteobacteria</taxon>
        <taxon>Hyphomonadales</taxon>
        <taxon>Hyphomonadaceae</taxon>
        <taxon>Hyphomonas</taxon>
    </lineage>
</organism>
<evidence type="ECO:0000313" key="1">
    <source>
        <dbReference type="EMBL" id="KCZ54024.1"/>
    </source>
</evidence>
<dbReference type="eggNOG" id="ENOG50300HI">
    <property type="taxonomic scope" value="Bacteria"/>
</dbReference>
<reference evidence="1 2" key="1">
    <citation type="journal article" date="2014" name="Antonie Van Leeuwenhoek">
        <title>Hyphomonas beringensis sp. nov. and Hyphomonas chukchiensis sp. nov., isolated from surface seawater of the Bering Sea and Chukchi Sea.</title>
        <authorList>
            <person name="Li C."/>
            <person name="Lai Q."/>
            <person name="Li G."/>
            <person name="Dong C."/>
            <person name="Wang J."/>
            <person name="Liao Y."/>
            <person name="Shao Z."/>
        </authorList>
    </citation>
    <scope>NUCLEOTIDE SEQUENCE [LARGE SCALE GENOMIC DNA]</scope>
    <source>
        <strain evidence="1 2">25B14_1</strain>
    </source>
</reference>
<keyword evidence="2" id="KW-1185">Reference proteome</keyword>
<gene>
    <name evidence="1" type="ORF">HY29_02850</name>
</gene>
<dbReference type="PATRIC" id="fig|1280946.3.peg.2196"/>
<dbReference type="EMBL" id="AWFF01000043">
    <property type="protein sequence ID" value="KCZ54024.1"/>
    <property type="molecule type" value="Genomic_DNA"/>
</dbReference>
<dbReference type="AlphaFoldDB" id="A0A062UBM9"/>
<dbReference type="RefSeq" id="WP_034796703.1">
    <property type="nucleotide sequence ID" value="NZ_AWFF01000043.1"/>
</dbReference>
<name>A0A062UBM9_9PROT</name>
<protein>
    <submittedName>
        <fullName evidence="1">Uncharacterized protein</fullName>
    </submittedName>
</protein>
<evidence type="ECO:0000313" key="2">
    <source>
        <dbReference type="Proteomes" id="UP000027037"/>
    </source>
</evidence>